<organism evidence="5 6">
    <name type="scientific">Chitinophaga defluvii</name>
    <dbReference type="NCBI Taxonomy" id="3163343"/>
    <lineage>
        <taxon>Bacteria</taxon>
        <taxon>Pseudomonadati</taxon>
        <taxon>Bacteroidota</taxon>
        <taxon>Chitinophagia</taxon>
        <taxon>Chitinophagales</taxon>
        <taxon>Chitinophagaceae</taxon>
        <taxon>Chitinophaga</taxon>
    </lineage>
</organism>
<keyword evidence="3" id="KW-0804">Transcription</keyword>
<evidence type="ECO:0000256" key="2">
    <source>
        <dbReference type="ARBA" id="ARBA00023125"/>
    </source>
</evidence>
<dbReference type="SMART" id="SM00342">
    <property type="entry name" value="HTH_ARAC"/>
    <property type="match status" value="1"/>
</dbReference>
<proteinExistence type="predicted"/>
<reference evidence="5 6" key="1">
    <citation type="submission" date="2024-06" db="EMBL/GenBank/DDBJ databases">
        <title>Chitinophaga defluvii sp. nov., isolated from municipal sewage.</title>
        <authorList>
            <person name="Zhang L."/>
        </authorList>
    </citation>
    <scope>NUCLEOTIDE SEQUENCE [LARGE SCALE GENOMIC DNA]</scope>
    <source>
        <strain evidence="5 6">H8</strain>
    </source>
</reference>
<keyword evidence="6" id="KW-1185">Reference proteome</keyword>
<evidence type="ECO:0000256" key="3">
    <source>
        <dbReference type="ARBA" id="ARBA00023163"/>
    </source>
</evidence>
<name>A0ABV2T4X7_9BACT</name>
<protein>
    <submittedName>
        <fullName evidence="5">AraC family transcriptional regulator</fullName>
    </submittedName>
</protein>
<accession>A0ABV2T4X7</accession>
<dbReference type="Proteomes" id="UP001549749">
    <property type="component" value="Unassembled WGS sequence"/>
</dbReference>
<evidence type="ECO:0000256" key="1">
    <source>
        <dbReference type="ARBA" id="ARBA00023015"/>
    </source>
</evidence>
<dbReference type="Gene3D" id="1.10.10.60">
    <property type="entry name" value="Homeodomain-like"/>
    <property type="match status" value="2"/>
</dbReference>
<dbReference type="PROSITE" id="PS01124">
    <property type="entry name" value="HTH_ARAC_FAMILY_2"/>
    <property type="match status" value="1"/>
</dbReference>
<dbReference type="PROSITE" id="PS00041">
    <property type="entry name" value="HTH_ARAC_FAMILY_1"/>
    <property type="match status" value="1"/>
</dbReference>
<dbReference type="RefSeq" id="WP_354660737.1">
    <property type="nucleotide sequence ID" value="NZ_JBEXAC010000001.1"/>
</dbReference>
<dbReference type="PANTHER" id="PTHR46796">
    <property type="entry name" value="HTH-TYPE TRANSCRIPTIONAL ACTIVATOR RHAS-RELATED"/>
    <property type="match status" value="1"/>
</dbReference>
<keyword evidence="1" id="KW-0805">Transcription regulation</keyword>
<dbReference type="InterPro" id="IPR018060">
    <property type="entry name" value="HTH_AraC"/>
</dbReference>
<dbReference type="Pfam" id="PF12833">
    <property type="entry name" value="HTH_18"/>
    <property type="match status" value="1"/>
</dbReference>
<dbReference type="InterPro" id="IPR050204">
    <property type="entry name" value="AraC_XylS_family_regulators"/>
</dbReference>
<dbReference type="EMBL" id="JBEXAC010000001">
    <property type="protein sequence ID" value="MET6998102.1"/>
    <property type="molecule type" value="Genomic_DNA"/>
</dbReference>
<dbReference type="SUPFAM" id="SSF46689">
    <property type="entry name" value="Homeodomain-like"/>
    <property type="match status" value="2"/>
</dbReference>
<keyword evidence="2" id="KW-0238">DNA-binding</keyword>
<feature type="domain" description="HTH araC/xylS-type" evidence="4">
    <location>
        <begin position="16"/>
        <end position="113"/>
    </location>
</feature>
<dbReference type="PANTHER" id="PTHR46796:SF14">
    <property type="entry name" value="TRANSCRIPTIONAL REGULATORY PROTEIN"/>
    <property type="match status" value="1"/>
</dbReference>
<dbReference type="InterPro" id="IPR018062">
    <property type="entry name" value="HTH_AraC-typ_CS"/>
</dbReference>
<evidence type="ECO:0000259" key="4">
    <source>
        <dbReference type="PROSITE" id="PS01124"/>
    </source>
</evidence>
<gene>
    <name evidence="5" type="ORF">ABR189_12005</name>
</gene>
<evidence type="ECO:0000313" key="5">
    <source>
        <dbReference type="EMBL" id="MET6998102.1"/>
    </source>
</evidence>
<dbReference type="InterPro" id="IPR009057">
    <property type="entry name" value="Homeodomain-like_sf"/>
</dbReference>
<sequence>MTTAQYPRIYLYRRIVQAKLFIDNNYPDKIDLDNIADEAYFSKFHFIRLFKSIYGKTPHQYLIAVRMAKAVQLLEAGNAVSDACFSVGFDSLTSFSGLFKRTVGLSPSAYLTQHQQKKAQISKTPFAFVPSCYIYQNGWGENSNFEEVLL</sequence>
<evidence type="ECO:0000313" key="6">
    <source>
        <dbReference type="Proteomes" id="UP001549749"/>
    </source>
</evidence>
<comment type="caution">
    <text evidence="5">The sequence shown here is derived from an EMBL/GenBank/DDBJ whole genome shotgun (WGS) entry which is preliminary data.</text>
</comment>